<gene>
    <name evidence="1" type="ORF">QX249_10715</name>
</gene>
<name>A0AAW8PY59_VIBPH</name>
<accession>A0AAW8PY59</accession>
<dbReference type="RefSeq" id="WP_311019987.1">
    <property type="nucleotide sequence ID" value="NZ_JAUHGG010000003.1"/>
</dbReference>
<organism evidence="1 2">
    <name type="scientific">Vibrio parahaemolyticus</name>
    <dbReference type="NCBI Taxonomy" id="670"/>
    <lineage>
        <taxon>Bacteria</taxon>
        <taxon>Pseudomonadati</taxon>
        <taxon>Pseudomonadota</taxon>
        <taxon>Gammaproteobacteria</taxon>
        <taxon>Vibrionales</taxon>
        <taxon>Vibrionaceae</taxon>
        <taxon>Vibrio</taxon>
    </lineage>
</organism>
<evidence type="ECO:0000313" key="1">
    <source>
        <dbReference type="EMBL" id="MDS1821133.1"/>
    </source>
</evidence>
<dbReference type="AlphaFoldDB" id="A0AAW8PY59"/>
<dbReference type="EMBL" id="JAUHGG010000003">
    <property type="protein sequence ID" value="MDS1821133.1"/>
    <property type="molecule type" value="Genomic_DNA"/>
</dbReference>
<evidence type="ECO:0000313" key="2">
    <source>
        <dbReference type="Proteomes" id="UP001253193"/>
    </source>
</evidence>
<comment type="caution">
    <text evidence="1">The sequence shown here is derived from an EMBL/GenBank/DDBJ whole genome shotgun (WGS) entry which is preliminary data.</text>
</comment>
<proteinExistence type="predicted"/>
<sequence length="150" mass="17671">MEELDCFQCGKPIEPSSDHVKRKYLSFHNHCHDEFKEELKKAHDIESQAHHEEREKTNAILALLERTLKPKIWQAIKWELSNHRCSHLSIVPLSKTKGEKKTGKEYFRESTAIRHVFDDVSSDPYASDCYGGYIYIRLNKNRYLQMFICG</sequence>
<dbReference type="Proteomes" id="UP001253193">
    <property type="component" value="Unassembled WGS sequence"/>
</dbReference>
<protein>
    <submittedName>
        <fullName evidence="1">Uncharacterized protein</fullName>
    </submittedName>
</protein>
<reference evidence="1" key="1">
    <citation type="submission" date="2023-06" db="EMBL/GenBank/DDBJ databases">
        <title>Genomic Diversity of Vibrio spp. and Metagenomic Analysis of Pathogens in Florida Gulf Coastal Waters Following Hurricane Ian.</title>
        <authorList>
            <person name="Brumfield K.D."/>
        </authorList>
    </citation>
    <scope>NUCLEOTIDE SEQUENCE</scope>
    <source>
        <strain evidence="1">WBS2B-138</strain>
    </source>
</reference>